<dbReference type="Proteomes" id="UP000266841">
    <property type="component" value="Unassembled WGS sequence"/>
</dbReference>
<protein>
    <submittedName>
        <fullName evidence="1">Uncharacterized protein</fullName>
    </submittedName>
</protein>
<comment type="caution">
    <text evidence="1">The sequence shown here is derived from an EMBL/GenBank/DDBJ whole genome shotgun (WGS) entry which is preliminary data.</text>
</comment>
<evidence type="ECO:0000313" key="1">
    <source>
        <dbReference type="EMBL" id="EJK46231.1"/>
    </source>
</evidence>
<name>K0RB27_THAOC</name>
<accession>K0RB27</accession>
<dbReference type="EMBL" id="AGNL01047881">
    <property type="protein sequence ID" value="EJK46231.1"/>
    <property type="molecule type" value="Genomic_DNA"/>
</dbReference>
<sequence>MSNPVTSWIKSCMETYKDREDWMVERVAVNSVNAQKLKDERHGPQKVHNYWRVENRTRPNFYPVAAISAQAGQAIGDSGSFGAMRAYSDGFKKRRDEILTDIARGEC</sequence>
<keyword evidence="2" id="KW-1185">Reference proteome</keyword>
<dbReference type="AlphaFoldDB" id="K0RB27"/>
<reference evidence="1 2" key="1">
    <citation type="journal article" date="2012" name="Genome Biol.">
        <title>Genome and low-iron response of an oceanic diatom adapted to chronic iron limitation.</title>
        <authorList>
            <person name="Lommer M."/>
            <person name="Specht M."/>
            <person name="Roy A.S."/>
            <person name="Kraemer L."/>
            <person name="Andreson R."/>
            <person name="Gutowska M.A."/>
            <person name="Wolf J."/>
            <person name="Bergner S.V."/>
            <person name="Schilhabel M.B."/>
            <person name="Klostermeier U.C."/>
            <person name="Beiko R.G."/>
            <person name="Rosenstiel P."/>
            <person name="Hippler M."/>
            <person name="Laroche J."/>
        </authorList>
    </citation>
    <scope>NUCLEOTIDE SEQUENCE [LARGE SCALE GENOMIC DNA]</scope>
    <source>
        <strain evidence="1 2">CCMP1005</strain>
    </source>
</reference>
<gene>
    <name evidence="1" type="ORF">THAOC_35108</name>
</gene>
<evidence type="ECO:0000313" key="2">
    <source>
        <dbReference type="Proteomes" id="UP000266841"/>
    </source>
</evidence>
<organism evidence="1 2">
    <name type="scientific">Thalassiosira oceanica</name>
    <name type="common">Marine diatom</name>
    <dbReference type="NCBI Taxonomy" id="159749"/>
    <lineage>
        <taxon>Eukaryota</taxon>
        <taxon>Sar</taxon>
        <taxon>Stramenopiles</taxon>
        <taxon>Ochrophyta</taxon>
        <taxon>Bacillariophyta</taxon>
        <taxon>Coscinodiscophyceae</taxon>
        <taxon>Thalassiosirophycidae</taxon>
        <taxon>Thalassiosirales</taxon>
        <taxon>Thalassiosiraceae</taxon>
        <taxon>Thalassiosira</taxon>
    </lineage>
</organism>
<proteinExistence type="predicted"/>